<dbReference type="InterPro" id="IPR015168">
    <property type="entry name" value="SsuA/THI5"/>
</dbReference>
<dbReference type="PROSITE" id="PS51257">
    <property type="entry name" value="PROKAR_LIPOPROTEIN"/>
    <property type="match status" value="1"/>
</dbReference>
<keyword evidence="3" id="KW-1185">Reference proteome</keyword>
<dbReference type="EMBL" id="WHNY01000074">
    <property type="protein sequence ID" value="NOU67703.1"/>
    <property type="molecule type" value="Genomic_DNA"/>
</dbReference>
<accession>A0ABX1XIH3</accession>
<sequence length="353" mass="38831">MKKNTQLLGALVAVSLFSIVVGCGKEAKPVSQPVSTPAAISGNAIQLPPAEKSEVTLRLNWKIKGEFAPFFVAIDKGFYEKYGLKVNVLEGNGSADTLKTVSLGKEEFGINSGVEPAQGLAENMKVQMIGSFMTKSPLMIVSFPGSPIKTPKDLEGRKIAMNTTSTFSKVFPKFMESQGVDASKVTQVKVDSSGISGLFLTKQVQAAEVFASNDYPKFELKSEEKLDTLLLSDYGFDIPGLTMIANTDFLKANPNTTKRFLAAISEAFEYTLKNREESVQILKKHFPDVLDVKVTLAQINRTAELIEVSPTQPIGWMDEKKMQQTLTLLEDTGFITKKVDINQYFTNEYLPKK</sequence>
<dbReference type="InterPro" id="IPR027939">
    <property type="entry name" value="NMT1/THI5"/>
</dbReference>
<evidence type="ECO:0000313" key="2">
    <source>
        <dbReference type="EMBL" id="NOU67703.1"/>
    </source>
</evidence>
<dbReference type="RefSeq" id="WP_171634605.1">
    <property type="nucleotide sequence ID" value="NZ_WHNY01000074.1"/>
</dbReference>
<organism evidence="2 3">
    <name type="scientific">Paenibacillus plantarum</name>
    <dbReference type="NCBI Taxonomy" id="2654975"/>
    <lineage>
        <taxon>Bacteria</taxon>
        <taxon>Bacillati</taxon>
        <taxon>Bacillota</taxon>
        <taxon>Bacilli</taxon>
        <taxon>Bacillales</taxon>
        <taxon>Paenibacillaceae</taxon>
        <taxon>Paenibacillus</taxon>
    </lineage>
</organism>
<dbReference type="PANTHER" id="PTHR31528:SF3">
    <property type="entry name" value="THIAMINE BIOSYNTHESIS PROTEIN HI_0357-RELATED"/>
    <property type="match status" value="1"/>
</dbReference>
<dbReference type="Gene3D" id="3.40.190.10">
    <property type="entry name" value="Periplasmic binding protein-like II"/>
    <property type="match status" value="2"/>
</dbReference>
<dbReference type="GO" id="GO:0016740">
    <property type="term" value="F:transferase activity"/>
    <property type="evidence" value="ECO:0007669"/>
    <property type="project" value="UniProtKB-KW"/>
</dbReference>
<evidence type="ECO:0000259" key="1">
    <source>
        <dbReference type="Pfam" id="PF09084"/>
    </source>
</evidence>
<dbReference type="Proteomes" id="UP000653578">
    <property type="component" value="Unassembled WGS sequence"/>
</dbReference>
<proteinExistence type="predicted"/>
<reference evidence="2 3" key="1">
    <citation type="submission" date="2019-10" db="EMBL/GenBank/DDBJ databases">
        <title>Description of Paenibacillus humi sp. nov.</title>
        <authorList>
            <person name="Carlier A."/>
            <person name="Qi S."/>
        </authorList>
    </citation>
    <scope>NUCLEOTIDE SEQUENCE [LARGE SCALE GENOMIC DNA]</scope>
    <source>
        <strain evidence="2 3">LMG 31461</strain>
    </source>
</reference>
<evidence type="ECO:0000313" key="3">
    <source>
        <dbReference type="Proteomes" id="UP000653578"/>
    </source>
</evidence>
<feature type="domain" description="SsuA/THI5-like" evidence="1">
    <location>
        <begin position="66"/>
        <end position="277"/>
    </location>
</feature>
<dbReference type="Pfam" id="PF09084">
    <property type="entry name" value="NMT1"/>
    <property type="match status" value="1"/>
</dbReference>
<keyword evidence="2" id="KW-0808">Transferase</keyword>
<dbReference type="SUPFAM" id="SSF53850">
    <property type="entry name" value="Periplasmic binding protein-like II"/>
    <property type="match status" value="1"/>
</dbReference>
<gene>
    <name evidence="2" type="ORF">GC096_27130</name>
</gene>
<comment type="caution">
    <text evidence="2">The sequence shown here is derived from an EMBL/GenBank/DDBJ whole genome shotgun (WGS) entry which is preliminary data.</text>
</comment>
<name>A0ABX1XIH3_9BACL</name>
<dbReference type="PANTHER" id="PTHR31528">
    <property type="entry name" value="4-AMINO-5-HYDROXYMETHYL-2-METHYLPYRIMIDINE PHOSPHATE SYNTHASE THI11-RELATED"/>
    <property type="match status" value="1"/>
</dbReference>
<protein>
    <submittedName>
        <fullName evidence="2">Myristoyl transferase</fullName>
    </submittedName>
</protein>